<evidence type="ECO:0000313" key="6">
    <source>
        <dbReference type="Proteomes" id="UP000248889"/>
    </source>
</evidence>
<dbReference type="CDD" id="cd02440">
    <property type="entry name" value="AdoMet_MTases"/>
    <property type="match status" value="1"/>
</dbReference>
<evidence type="ECO:0000256" key="2">
    <source>
        <dbReference type="ARBA" id="ARBA00022553"/>
    </source>
</evidence>
<dbReference type="InterPro" id="IPR042099">
    <property type="entry name" value="ANL_N_sf"/>
</dbReference>
<dbReference type="Gene3D" id="3.40.50.12780">
    <property type="entry name" value="N-terminal domain of ligase-like"/>
    <property type="match status" value="1"/>
</dbReference>
<proteinExistence type="predicted"/>
<sequence length="1130" mass="117794">MDDGRQVSGWHEIYQELYRDAAEAEFGENFAGWDSSYDGLPIPLEEMRQWRDATVAAVRALRPRRMLEIGVGSGLLMSRLASDCEEYWGTDVSEAVVQALRGQLAAGPLELAGRVRLEAAPADRLHHLPAGHFDTVVINSVIQYFPGVDYLTDVLTQAVLLLAPGGSVFVGDVRDLGLLPRLHRAIAAGRGLPDTELPAAAALLAEREPELALAPEYFTALPELLPEIACVDVRLKSGPFHNELTRHRYDVVLRTAEPTLDAGAARVVDWSGGPVDWEQASDGTPLRLRAVPNRRLHTEAGTDGGIEPDELCARAEQAGYQAAFTLTGADHDCFDLVLWRDPEAVVGGLYLPTEPPSFEDPSRYANVPAALDRAHATAPAAAAAAPASDAGSVAESGPVLPRSPYDEVVRELFAEVLALPRPSVPLDRSFFELGGHSLASARLVGRIRAVLDVSLGMRSVYDAPTVRQLADLVQARARAAAAPTGSRDERELPPFTPLPTPATDATGPVPLRVDARTHRALAGLARDHGVTVRMALHAALVALLARTTGHRSVPVGLAVPAGPPVLLTVEAERDFTDLLARVRTAHLDAYARPLAATAPVVVRLGFDVDLDVDADAREAREARTDEAGLGVELTEEWTEGGAPAGVNGQVYGADPAFAARLVRLLAAAAAEPQRPLDTLGLRLPDEPVALVGATRTVPRTPVAALLGMQALLTPHEPALTVGSTVLTHLELDTRSAALAQRLRAAGAAPGQVVAVRLPVSADLVVAYAAVARSGAVCCPPNGASVAGPRPVAVVTDAPEAPWPDVPVLGPAPGVDAPGTEPTAGQAATGTPGTRSPRATDPLLVTAVDADPVTLDAESLRVLTAWRSATVPGTAGGARALLPEGTVDHGFLDVIDALASGAALHLRPQPEPEAGDTAADTARWLAATGAVELAAPAAVVNHVLGSGVDLPALALVTAHGAGASAPGRTLLEHRWYQGVRLTLVDGATPLWNQTVRVLDAALQPVPPGVPGSLYLAGDGLGAASCDAAAAQLVPDPHGGPGARMVRTGRVGRLGAALDELPDVVLRDPFDAPDSLYLPVTDPLGHRSLWPAGTPLPEGWTAAGPEDVRDAVRDTLAQQASAASADTVGSDR</sequence>
<dbReference type="Gene3D" id="1.10.1200.10">
    <property type="entry name" value="ACP-like"/>
    <property type="match status" value="1"/>
</dbReference>
<comment type="caution">
    <text evidence="5">The sequence shown here is derived from an EMBL/GenBank/DDBJ whole genome shotgun (WGS) entry which is preliminary data.</text>
</comment>
<dbReference type="InterPro" id="IPR006162">
    <property type="entry name" value="Ppantetheine_attach_site"/>
</dbReference>
<evidence type="ECO:0000256" key="1">
    <source>
        <dbReference type="ARBA" id="ARBA00022450"/>
    </source>
</evidence>
<dbReference type="Gene3D" id="3.90.820.10">
    <property type="entry name" value="Structural Genomics, Unknown Function 30-nov-00 1gh9 Mol_id"/>
    <property type="match status" value="1"/>
</dbReference>
<gene>
    <name evidence="5" type="ORF">DN069_18640</name>
</gene>
<dbReference type="OrthoDB" id="2472181at2"/>
<accession>A0A2X0IGA0</accession>
<feature type="region of interest" description="Disordered" evidence="3">
    <location>
        <begin position="480"/>
        <end position="509"/>
    </location>
</feature>
<dbReference type="Gene3D" id="3.40.50.150">
    <property type="entry name" value="Vaccinia Virus protein VP39"/>
    <property type="match status" value="1"/>
</dbReference>
<dbReference type="RefSeq" id="WP_111502205.1">
    <property type="nucleotide sequence ID" value="NZ_QKYN01000072.1"/>
</dbReference>
<dbReference type="Gene3D" id="2.30.38.10">
    <property type="entry name" value="Luciferase, Domain 3"/>
    <property type="match status" value="1"/>
</dbReference>
<dbReference type="PANTHER" id="PTHR44845:SF6">
    <property type="entry name" value="BETA-ALANINE-ACTIVATING ENZYME"/>
    <property type="match status" value="1"/>
</dbReference>
<dbReference type="PROSITE" id="PS50075">
    <property type="entry name" value="CARRIER"/>
    <property type="match status" value="1"/>
</dbReference>
<dbReference type="InterPro" id="IPR036736">
    <property type="entry name" value="ACP-like_sf"/>
</dbReference>
<evidence type="ECO:0000313" key="5">
    <source>
        <dbReference type="EMBL" id="RAG84064.1"/>
    </source>
</evidence>
<dbReference type="SUPFAM" id="SSF47336">
    <property type="entry name" value="ACP-like"/>
    <property type="match status" value="1"/>
</dbReference>
<evidence type="ECO:0000259" key="4">
    <source>
        <dbReference type="PROSITE" id="PS50075"/>
    </source>
</evidence>
<keyword evidence="1" id="KW-0596">Phosphopantetheine</keyword>
<dbReference type="GO" id="GO:0017000">
    <property type="term" value="P:antibiotic biosynthetic process"/>
    <property type="evidence" value="ECO:0007669"/>
    <property type="project" value="UniProtKB-ARBA"/>
</dbReference>
<dbReference type="SUPFAM" id="SSF53335">
    <property type="entry name" value="S-adenosyl-L-methionine-dependent methyltransferases"/>
    <property type="match status" value="1"/>
</dbReference>
<dbReference type="SUPFAM" id="SSF52777">
    <property type="entry name" value="CoA-dependent acyltransferases"/>
    <property type="match status" value="1"/>
</dbReference>
<dbReference type="Proteomes" id="UP000248889">
    <property type="component" value="Unassembled WGS sequence"/>
</dbReference>
<dbReference type="Pfam" id="PF00501">
    <property type="entry name" value="AMP-binding"/>
    <property type="match status" value="1"/>
</dbReference>
<dbReference type="Gene3D" id="3.30.559.30">
    <property type="entry name" value="Nonribosomal peptide synthetase, condensation domain"/>
    <property type="match status" value="1"/>
</dbReference>
<keyword evidence="6" id="KW-1185">Reference proteome</keyword>
<dbReference type="PANTHER" id="PTHR44845">
    <property type="entry name" value="CARRIER DOMAIN-CONTAINING PROTEIN"/>
    <property type="match status" value="1"/>
</dbReference>
<dbReference type="InterPro" id="IPR029063">
    <property type="entry name" value="SAM-dependent_MTases_sf"/>
</dbReference>
<dbReference type="SMART" id="SM00923">
    <property type="entry name" value="MbtH"/>
    <property type="match status" value="1"/>
</dbReference>
<dbReference type="SMART" id="SM00823">
    <property type="entry name" value="PKS_PP"/>
    <property type="match status" value="1"/>
</dbReference>
<feature type="domain" description="Carrier" evidence="4">
    <location>
        <begin position="403"/>
        <end position="477"/>
    </location>
</feature>
<feature type="region of interest" description="Disordered" evidence="3">
    <location>
        <begin position="1093"/>
        <end position="1130"/>
    </location>
</feature>
<evidence type="ECO:0000256" key="3">
    <source>
        <dbReference type="SAM" id="MobiDB-lite"/>
    </source>
</evidence>
<dbReference type="SUPFAM" id="SSF56801">
    <property type="entry name" value="Acetyl-CoA synthetase-like"/>
    <property type="match status" value="1"/>
</dbReference>
<dbReference type="AlphaFoldDB" id="A0A2X0IGA0"/>
<dbReference type="GO" id="GO:0031177">
    <property type="term" value="F:phosphopantetheine binding"/>
    <property type="evidence" value="ECO:0007669"/>
    <property type="project" value="InterPro"/>
</dbReference>
<dbReference type="Pfam" id="PF00550">
    <property type="entry name" value="PP-binding"/>
    <property type="match status" value="1"/>
</dbReference>
<feature type="compositionally biased region" description="Low complexity" evidence="3">
    <location>
        <begin position="816"/>
        <end position="833"/>
    </location>
</feature>
<dbReference type="Pfam" id="PF08242">
    <property type="entry name" value="Methyltransf_12"/>
    <property type="match status" value="1"/>
</dbReference>
<keyword evidence="2" id="KW-0597">Phosphoprotein</keyword>
<protein>
    <recommendedName>
        <fullName evidence="4">Carrier domain-containing protein</fullName>
    </recommendedName>
</protein>
<feature type="region of interest" description="Disordered" evidence="3">
    <location>
        <begin position="809"/>
        <end position="838"/>
    </location>
</feature>
<name>A0A2X0IGA0_9ACTN</name>
<organism evidence="5 6">
    <name type="scientific">Streptacidiphilus pinicola</name>
    <dbReference type="NCBI Taxonomy" id="2219663"/>
    <lineage>
        <taxon>Bacteria</taxon>
        <taxon>Bacillati</taxon>
        <taxon>Actinomycetota</taxon>
        <taxon>Actinomycetes</taxon>
        <taxon>Kitasatosporales</taxon>
        <taxon>Streptomycetaceae</taxon>
        <taxon>Streptacidiphilus</taxon>
    </lineage>
</organism>
<dbReference type="InterPro" id="IPR020806">
    <property type="entry name" value="PKS_PP-bd"/>
</dbReference>
<dbReference type="InterPro" id="IPR013217">
    <property type="entry name" value="Methyltransf_12"/>
</dbReference>
<reference evidence="5 6" key="1">
    <citation type="submission" date="2018-06" db="EMBL/GenBank/DDBJ databases">
        <title>Streptacidiphilus pinicola sp. nov., isolated from pine grove soil.</title>
        <authorList>
            <person name="Roh S.G."/>
            <person name="Park S."/>
            <person name="Kim M.-K."/>
            <person name="Yun B.-R."/>
            <person name="Park J."/>
            <person name="Kim M.J."/>
            <person name="Kim Y.S."/>
            <person name="Kim S.B."/>
        </authorList>
    </citation>
    <scope>NUCLEOTIDE SEQUENCE [LARGE SCALE GENOMIC DNA]</scope>
    <source>
        <strain evidence="5 6">MMS16-CNU450</strain>
    </source>
</reference>
<dbReference type="InterPro" id="IPR005153">
    <property type="entry name" value="MbtH-like_dom"/>
</dbReference>
<dbReference type="PROSITE" id="PS00012">
    <property type="entry name" value="PHOSPHOPANTETHEINE"/>
    <property type="match status" value="1"/>
</dbReference>
<dbReference type="InterPro" id="IPR000873">
    <property type="entry name" value="AMP-dep_synth/lig_dom"/>
</dbReference>
<dbReference type="InterPro" id="IPR009081">
    <property type="entry name" value="PP-bd_ACP"/>
</dbReference>
<dbReference type="Pfam" id="PF03621">
    <property type="entry name" value="MbtH"/>
    <property type="match status" value="1"/>
</dbReference>
<dbReference type="EMBL" id="QKYN01000072">
    <property type="protein sequence ID" value="RAG84064.1"/>
    <property type="molecule type" value="Genomic_DNA"/>
</dbReference>